<organism evidence="2">
    <name type="scientific">Cuerna arida</name>
    <dbReference type="NCBI Taxonomy" id="1464854"/>
    <lineage>
        <taxon>Eukaryota</taxon>
        <taxon>Metazoa</taxon>
        <taxon>Ecdysozoa</taxon>
        <taxon>Arthropoda</taxon>
        <taxon>Hexapoda</taxon>
        <taxon>Insecta</taxon>
        <taxon>Pterygota</taxon>
        <taxon>Neoptera</taxon>
        <taxon>Paraneoptera</taxon>
        <taxon>Hemiptera</taxon>
        <taxon>Auchenorrhyncha</taxon>
        <taxon>Membracoidea</taxon>
        <taxon>Cicadellidae</taxon>
        <taxon>Cicadellinae</taxon>
        <taxon>Proconiini</taxon>
        <taxon>Cuerna</taxon>
    </lineage>
</organism>
<reference evidence="2" key="1">
    <citation type="submission" date="2015-11" db="EMBL/GenBank/DDBJ databases">
        <title>De novo transcriptome assembly of four potential Pierce s Disease insect vectors from Arizona vineyards.</title>
        <authorList>
            <person name="Tassone E.E."/>
        </authorList>
    </citation>
    <scope>NUCLEOTIDE SEQUENCE</scope>
</reference>
<dbReference type="SUPFAM" id="SSF81383">
    <property type="entry name" value="F-box domain"/>
    <property type="match status" value="1"/>
</dbReference>
<accession>A0A1B6GL16</accession>
<dbReference type="EMBL" id="GECZ01006644">
    <property type="protein sequence ID" value="JAS63125.1"/>
    <property type="molecule type" value="Transcribed_RNA"/>
</dbReference>
<dbReference type="AlphaFoldDB" id="A0A1B6GL16"/>
<dbReference type="Pfam" id="PF12937">
    <property type="entry name" value="F-box-like"/>
    <property type="match status" value="1"/>
</dbReference>
<dbReference type="InterPro" id="IPR036047">
    <property type="entry name" value="F-box-like_dom_sf"/>
</dbReference>
<evidence type="ECO:0000313" key="2">
    <source>
        <dbReference type="EMBL" id="JAS63125.1"/>
    </source>
</evidence>
<dbReference type="InterPro" id="IPR001810">
    <property type="entry name" value="F-box_dom"/>
</dbReference>
<dbReference type="SMART" id="SM00256">
    <property type="entry name" value="FBOX"/>
    <property type="match status" value="1"/>
</dbReference>
<protein>
    <recommendedName>
        <fullName evidence="1">F-box domain-containing protein</fullName>
    </recommendedName>
</protein>
<proteinExistence type="predicted"/>
<sequence length="458" mass="53539">MALLETEDGFPIQFLPIELIETVAVYLTPKDLAACCAVSHRMREIFDEDMLWRRHCNRELAEYLKTTPCKLEPQFVSPESENSTLSPVSYWRMAFMRENHLWNNWRQGKNKTEQIKNQHSVVSPHYDNSICHIFHTSDVILGFFRDRIELLDVREYPAADATHPIRLHSNFSQETQLKSGNNMILTLRETWIQVHEVNLSLKVCSLKHEFFFNNAEKLSNSETFRPNSSKKCIYTMVGVFFIGVIKGESTMHIWNLESGEKLKEEFCPLVRSCQIMEIKTSDTKNLVISVKAGCNDVIVLAYSLTTLTYLTFKVTYQSNIGLYVCENHVGIHINNRLDVYNYETTDLLLKDQAVSSHPQFLHNNFVFITNKTLTFFNPKTRVLKSTPITGLTRFEIMCNRFIQVKRNWENEIWEISGVFERVKKIMMNLWFDSCAFYLNRTCTRYIVRTGVGNVIHFW</sequence>
<name>A0A1B6GL16_9HEMI</name>
<dbReference type="Gene3D" id="1.20.1280.50">
    <property type="match status" value="1"/>
</dbReference>
<gene>
    <name evidence="2" type="ORF">g.17122</name>
</gene>
<evidence type="ECO:0000259" key="1">
    <source>
        <dbReference type="PROSITE" id="PS50181"/>
    </source>
</evidence>
<feature type="domain" description="F-box" evidence="1">
    <location>
        <begin position="9"/>
        <end position="55"/>
    </location>
</feature>
<dbReference type="PROSITE" id="PS50181">
    <property type="entry name" value="FBOX"/>
    <property type="match status" value="1"/>
</dbReference>